<protein>
    <submittedName>
        <fullName evidence="1">PIR Superfamily Protein</fullName>
    </submittedName>
</protein>
<dbReference type="AlphaFoldDB" id="A0A1A8X0E6"/>
<dbReference type="InterPro" id="IPR008780">
    <property type="entry name" value="Plasmodium_Vir"/>
</dbReference>
<sequence>MSFTTFFLYKFTPLKSWTYNRLRKKKIIELNKFQEESSESLQNLHEEVIRNYEESSHNISYQPQGYT</sequence>
<dbReference type="Proteomes" id="UP000078597">
    <property type="component" value="Unassembled WGS sequence"/>
</dbReference>
<reference evidence="2" key="1">
    <citation type="submission" date="2016-05" db="EMBL/GenBank/DDBJ databases">
        <authorList>
            <person name="Naeem Raeece"/>
        </authorList>
    </citation>
    <scope>NUCLEOTIDE SEQUENCE [LARGE SCALE GENOMIC DNA]</scope>
</reference>
<dbReference type="EMBL" id="FLQW01005239">
    <property type="protein sequence ID" value="SBS98714.1"/>
    <property type="molecule type" value="Genomic_DNA"/>
</dbReference>
<evidence type="ECO:0000313" key="1">
    <source>
        <dbReference type="EMBL" id="SBS98714.1"/>
    </source>
</evidence>
<accession>A0A1A8X0E6</accession>
<dbReference type="Pfam" id="PF05795">
    <property type="entry name" value="Plasmodium_Vir"/>
    <property type="match status" value="1"/>
</dbReference>
<evidence type="ECO:0000313" key="2">
    <source>
        <dbReference type="Proteomes" id="UP000078597"/>
    </source>
</evidence>
<organism evidence="1 2">
    <name type="scientific">Plasmodium malariae</name>
    <dbReference type="NCBI Taxonomy" id="5858"/>
    <lineage>
        <taxon>Eukaryota</taxon>
        <taxon>Sar</taxon>
        <taxon>Alveolata</taxon>
        <taxon>Apicomplexa</taxon>
        <taxon>Aconoidasida</taxon>
        <taxon>Haemosporida</taxon>
        <taxon>Plasmodiidae</taxon>
        <taxon>Plasmodium</taxon>
        <taxon>Plasmodium (Plasmodium)</taxon>
    </lineage>
</organism>
<gene>
    <name evidence="1" type="ORF">PMALA_064570</name>
</gene>
<name>A0A1A8X0E6_PLAMA</name>
<proteinExistence type="predicted"/>